<organism evidence="2">
    <name type="scientific">Anopheles sinensis</name>
    <name type="common">Mosquito</name>
    <dbReference type="NCBI Taxonomy" id="74873"/>
    <lineage>
        <taxon>Eukaryota</taxon>
        <taxon>Metazoa</taxon>
        <taxon>Ecdysozoa</taxon>
        <taxon>Arthropoda</taxon>
        <taxon>Hexapoda</taxon>
        <taxon>Insecta</taxon>
        <taxon>Pterygota</taxon>
        <taxon>Neoptera</taxon>
        <taxon>Endopterygota</taxon>
        <taxon>Diptera</taxon>
        <taxon>Nematocera</taxon>
        <taxon>Culicoidea</taxon>
        <taxon>Culicidae</taxon>
        <taxon>Anophelinae</taxon>
        <taxon>Anopheles</taxon>
    </lineage>
</organism>
<keyword evidence="4" id="KW-1185">Reference proteome</keyword>
<sequence>MLARLSKLGCRLVAKPIVLCSRSREPRQHRSRQNAHRSKRRNGIHANPISCSLGNFCAKEAAFRGRRKRPPVLPACSRMFEFFIRLEVSGSHSPASHFSQPKQPFWGGEFTGAKPRHASNGVAPFEMMYETAASSASSGTKPRNEY</sequence>
<name>A0A084VGW4_ANOSI</name>
<dbReference type="Proteomes" id="UP000030765">
    <property type="component" value="Unassembled WGS sequence"/>
</dbReference>
<dbReference type="VEuPathDB" id="VectorBase:ASIC004419"/>
<proteinExistence type="predicted"/>
<feature type="compositionally biased region" description="Basic residues" evidence="1">
    <location>
        <begin position="29"/>
        <end position="43"/>
    </location>
</feature>
<evidence type="ECO:0000313" key="3">
    <source>
        <dbReference type="EnsemblMetazoa" id="ASIC004419-PA"/>
    </source>
</evidence>
<feature type="region of interest" description="Disordered" evidence="1">
    <location>
        <begin position="23"/>
        <end position="46"/>
    </location>
</feature>
<protein>
    <submittedName>
        <fullName evidence="2 3">Polysulfide reductase NrfD</fullName>
    </submittedName>
</protein>
<dbReference type="EMBL" id="ATLV01013102">
    <property type="status" value="NOT_ANNOTATED_CDS"/>
    <property type="molecule type" value="Genomic_DNA"/>
</dbReference>
<reference evidence="3" key="2">
    <citation type="submission" date="2020-05" db="UniProtKB">
        <authorList>
            <consortium name="EnsemblMetazoa"/>
        </authorList>
    </citation>
    <scope>IDENTIFICATION</scope>
</reference>
<dbReference type="AlphaFoldDB" id="A0A084VGW4"/>
<evidence type="ECO:0000256" key="1">
    <source>
        <dbReference type="SAM" id="MobiDB-lite"/>
    </source>
</evidence>
<accession>A0A084VGW4</accession>
<evidence type="ECO:0000313" key="4">
    <source>
        <dbReference type="Proteomes" id="UP000030765"/>
    </source>
</evidence>
<reference evidence="2 4" key="1">
    <citation type="journal article" date="2014" name="BMC Genomics">
        <title>Genome sequence of Anopheles sinensis provides insight into genetics basis of mosquito competence for malaria parasites.</title>
        <authorList>
            <person name="Zhou D."/>
            <person name="Zhang D."/>
            <person name="Ding G."/>
            <person name="Shi L."/>
            <person name="Hou Q."/>
            <person name="Ye Y."/>
            <person name="Xu Y."/>
            <person name="Zhou H."/>
            <person name="Xiong C."/>
            <person name="Li S."/>
            <person name="Yu J."/>
            <person name="Hong S."/>
            <person name="Yu X."/>
            <person name="Zou P."/>
            <person name="Chen C."/>
            <person name="Chang X."/>
            <person name="Wang W."/>
            <person name="Lv Y."/>
            <person name="Sun Y."/>
            <person name="Ma L."/>
            <person name="Shen B."/>
            <person name="Zhu C."/>
        </authorList>
    </citation>
    <scope>NUCLEOTIDE SEQUENCE [LARGE SCALE GENOMIC DNA]</scope>
</reference>
<dbReference type="EMBL" id="KE524840">
    <property type="protein sequence ID" value="KFB37208.1"/>
    <property type="molecule type" value="Genomic_DNA"/>
</dbReference>
<dbReference type="EnsemblMetazoa" id="ASIC004419-RA">
    <property type="protein sequence ID" value="ASIC004419-PA"/>
    <property type="gene ID" value="ASIC004419"/>
</dbReference>
<evidence type="ECO:0000313" key="2">
    <source>
        <dbReference type="EMBL" id="KFB37208.1"/>
    </source>
</evidence>
<gene>
    <name evidence="2" type="ORF">ZHAS_00004419</name>
</gene>